<protein>
    <submittedName>
        <fullName evidence="1">Uncharacterized protein</fullName>
    </submittedName>
</protein>
<reference evidence="1 2" key="1">
    <citation type="submission" date="2019-05" db="EMBL/GenBank/DDBJ databases">
        <title>Arcobacter sp. nov., isolated from sea sediment.</title>
        <authorList>
            <person name="Kim W."/>
        </authorList>
    </citation>
    <scope>NUCLEOTIDE SEQUENCE [LARGE SCALE GENOMIC DNA]</scope>
    <source>
        <strain evidence="1 2">CAU 1517</strain>
    </source>
</reference>
<evidence type="ECO:0000313" key="1">
    <source>
        <dbReference type="EMBL" id="TLP41074.1"/>
    </source>
</evidence>
<keyword evidence="2" id="KW-1185">Reference proteome</keyword>
<accession>A0A5R8Y4M6</accession>
<dbReference type="RefSeq" id="WP_138151476.1">
    <property type="nucleotide sequence ID" value="NZ_VANU01000001.1"/>
</dbReference>
<evidence type="ECO:0000313" key="2">
    <source>
        <dbReference type="Proteomes" id="UP000308901"/>
    </source>
</evidence>
<dbReference type="AlphaFoldDB" id="A0A5R8Y4M6"/>
<dbReference type="EMBL" id="VANU01000001">
    <property type="protein sequence ID" value="TLP41074.1"/>
    <property type="molecule type" value="Genomic_DNA"/>
</dbReference>
<organism evidence="1 2">
    <name type="scientific">Arcobacter arenosus</name>
    <dbReference type="NCBI Taxonomy" id="2576037"/>
    <lineage>
        <taxon>Bacteria</taxon>
        <taxon>Pseudomonadati</taxon>
        <taxon>Campylobacterota</taxon>
        <taxon>Epsilonproteobacteria</taxon>
        <taxon>Campylobacterales</taxon>
        <taxon>Arcobacteraceae</taxon>
        <taxon>Arcobacter</taxon>
    </lineage>
</organism>
<comment type="caution">
    <text evidence="1">The sequence shown here is derived from an EMBL/GenBank/DDBJ whole genome shotgun (WGS) entry which is preliminary data.</text>
</comment>
<proteinExistence type="predicted"/>
<gene>
    <name evidence="1" type="ORF">FDK22_03370</name>
</gene>
<name>A0A5R8Y4M6_9BACT</name>
<dbReference type="Proteomes" id="UP000308901">
    <property type="component" value="Unassembled WGS sequence"/>
</dbReference>
<sequence>MASFPTNFEIFEDNETDLIATFSAVDSESLEVTIDKKILDGDELRELAVCLDKAKHLLKTGVNNENKNSN</sequence>